<name>R7UBG3_CAPTE</name>
<dbReference type="HOGENOM" id="CLU_1003136_0_0_1"/>
<proteinExistence type="predicted"/>
<evidence type="ECO:0000313" key="3">
    <source>
        <dbReference type="EMBL" id="ELU00607.1"/>
    </source>
</evidence>
<protein>
    <submittedName>
        <fullName evidence="3 4">Uncharacterized protein</fullName>
    </submittedName>
</protein>
<dbReference type="EMBL" id="KB305835">
    <property type="protein sequence ID" value="ELU00607.1"/>
    <property type="molecule type" value="Genomic_DNA"/>
</dbReference>
<dbReference type="Proteomes" id="UP000014760">
    <property type="component" value="Unassembled WGS sequence"/>
</dbReference>
<feature type="compositionally biased region" description="Polar residues" evidence="2">
    <location>
        <begin position="251"/>
        <end position="264"/>
    </location>
</feature>
<gene>
    <name evidence="3" type="ORF">CAPTEDRAFT_199423</name>
</gene>
<reference evidence="4" key="3">
    <citation type="submission" date="2015-06" db="UniProtKB">
        <authorList>
            <consortium name="EnsemblMetazoa"/>
        </authorList>
    </citation>
    <scope>IDENTIFICATION</scope>
</reference>
<feature type="region of interest" description="Disordered" evidence="2">
    <location>
        <begin position="218"/>
        <end position="278"/>
    </location>
</feature>
<dbReference type="AlphaFoldDB" id="R7UBG3"/>
<reference evidence="3 5" key="2">
    <citation type="journal article" date="2013" name="Nature">
        <title>Insights into bilaterian evolution from three spiralian genomes.</title>
        <authorList>
            <person name="Simakov O."/>
            <person name="Marletaz F."/>
            <person name="Cho S.J."/>
            <person name="Edsinger-Gonzales E."/>
            <person name="Havlak P."/>
            <person name="Hellsten U."/>
            <person name="Kuo D.H."/>
            <person name="Larsson T."/>
            <person name="Lv J."/>
            <person name="Arendt D."/>
            <person name="Savage R."/>
            <person name="Osoegawa K."/>
            <person name="de Jong P."/>
            <person name="Grimwood J."/>
            <person name="Chapman J.A."/>
            <person name="Shapiro H."/>
            <person name="Aerts A."/>
            <person name="Otillar R.P."/>
            <person name="Terry A.Y."/>
            <person name="Boore J.L."/>
            <person name="Grigoriev I.V."/>
            <person name="Lindberg D.R."/>
            <person name="Seaver E.C."/>
            <person name="Weisblat D.A."/>
            <person name="Putnam N.H."/>
            <person name="Rokhsar D.S."/>
        </authorList>
    </citation>
    <scope>NUCLEOTIDE SEQUENCE</scope>
    <source>
        <strain evidence="3 5">I ESC-2004</strain>
    </source>
</reference>
<accession>R7UBG3</accession>
<feature type="coiled-coil region" evidence="1">
    <location>
        <begin position="21"/>
        <end position="104"/>
    </location>
</feature>
<sequence length="278" mass="30821">MRKGIIAADKQAAVTSHVKKDVRLQKQYEKLGHELKTLEDNKSALELELDEIAKKFKTVELREGNGTTVAKELRKVFKAKQAQLEKLESAIKSKDKALNSAYEAHAKHIGDQDIPLDVPVVAKEAPKPVTKAELKAGIAKAAEVLTAEEEWGEFQSAAPKSSLDAAIDGLHDENEKSKSLLGRAKMFLADRKQKKIEKAEQREMAELQAEMILSPQQMAAYDKSRKAETAPVPTPRKTVAAKKLAQKNLDEFTSNPFAGRSTNPFEKDKQREALKGIK</sequence>
<dbReference type="EnsemblMetazoa" id="CapteT199423">
    <property type="protein sequence ID" value="CapteP199423"/>
    <property type="gene ID" value="CapteG199423"/>
</dbReference>
<evidence type="ECO:0000256" key="1">
    <source>
        <dbReference type="SAM" id="Coils"/>
    </source>
</evidence>
<evidence type="ECO:0000313" key="5">
    <source>
        <dbReference type="Proteomes" id="UP000014760"/>
    </source>
</evidence>
<keyword evidence="1" id="KW-0175">Coiled coil</keyword>
<evidence type="ECO:0000313" key="4">
    <source>
        <dbReference type="EnsemblMetazoa" id="CapteP199423"/>
    </source>
</evidence>
<keyword evidence="5" id="KW-1185">Reference proteome</keyword>
<reference evidence="5" key="1">
    <citation type="submission" date="2012-12" db="EMBL/GenBank/DDBJ databases">
        <authorList>
            <person name="Hellsten U."/>
            <person name="Grimwood J."/>
            <person name="Chapman J.A."/>
            <person name="Shapiro H."/>
            <person name="Aerts A."/>
            <person name="Otillar R.P."/>
            <person name="Terry A.Y."/>
            <person name="Boore J.L."/>
            <person name="Simakov O."/>
            <person name="Marletaz F."/>
            <person name="Cho S.-J."/>
            <person name="Edsinger-Gonzales E."/>
            <person name="Havlak P."/>
            <person name="Kuo D.-H."/>
            <person name="Larsson T."/>
            <person name="Lv J."/>
            <person name="Arendt D."/>
            <person name="Savage R."/>
            <person name="Osoegawa K."/>
            <person name="de Jong P."/>
            <person name="Lindberg D.R."/>
            <person name="Seaver E.C."/>
            <person name="Weisblat D.A."/>
            <person name="Putnam N.H."/>
            <person name="Grigoriev I.V."/>
            <person name="Rokhsar D.S."/>
        </authorList>
    </citation>
    <scope>NUCLEOTIDE SEQUENCE</scope>
    <source>
        <strain evidence="5">I ESC-2004</strain>
    </source>
</reference>
<feature type="compositionally biased region" description="Basic and acidic residues" evidence="2">
    <location>
        <begin position="265"/>
        <end position="278"/>
    </location>
</feature>
<feature type="non-terminal residue" evidence="3">
    <location>
        <position position="278"/>
    </location>
</feature>
<organism evidence="3">
    <name type="scientific">Capitella teleta</name>
    <name type="common">Polychaete worm</name>
    <dbReference type="NCBI Taxonomy" id="283909"/>
    <lineage>
        <taxon>Eukaryota</taxon>
        <taxon>Metazoa</taxon>
        <taxon>Spiralia</taxon>
        <taxon>Lophotrochozoa</taxon>
        <taxon>Annelida</taxon>
        <taxon>Polychaeta</taxon>
        <taxon>Sedentaria</taxon>
        <taxon>Scolecida</taxon>
        <taxon>Capitellidae</taxon>
        <taxon>Capitella</taxon>
    </lineage>
</organism>
<evidence type="ECO:0000256" key="2">
    <source>
        <dbReference type="SAM" id="MobiDB-lite"/>
    </source>
</evidence>
<dbReference type="EMBL" id="AMQN01047427">
    <property type="status" value="NOT_ANNOTATED_CDS"/>
    <property type="molecule type" value="Genomic_DNA"/>
</dbReference>